<reference evidence="7 9" key="3">
    <citation type="submission" date="2018-06" db="EMBL/GenBank/DDBJ databases">
        <authorList>
            <consortium name="Pathogen Informatics"/>
            <person name="Doyle S."/>
        </authorList>
    </citation>
    <scope>NUCLEOTIDE SEQUENCE [LARGE SCALE GENOMIC DNA]</scope>
    <source>
        <strain evidence="7 9">NCTC7911</strain>
    </source>
</reference>
<keyword evidence="9" id="KW-1185">Reference proteome</keyword>
<dbReference type="PANTHER" id="PTHR31219:SF2">
    <property type="entry name" value="RNA LIGASE 1"/>
    <property type="match status" value="1"/>
</dbReference>
<evidence type="ECO:0000313" key="8">
    <source>
        <dbReference type="Proteomes" id="UP000191025"/>
    </source>
</evidence>
<reference evidence="6" key="2">
    <citation type="submission" date="2017-03" db="EMBL/GenBank/DDBJ databases">
        <authorList>
            <person name="Afonso C.L."/>
            <person name="Miller P.J."/>
            <person name="Scott M.A."/>
            <person name="Spackman E."/>
            <person name="Goraichik I."/>
            <person name="Dimitrov K.M."/>
            <person name="Suarez D.L."/>
            <person name="Swayne D.E."/>
        </authorList>
    </citation>
    <scope>NUCLEOTIDE SEQUENCE</scope>
    <source>
        <strain evidence="6">CCUG 4441</strain>
    </source>
</reference>
<dbReference type="GO" id="GO:0000302">
    <property type="term" value="P:response to reactive oxygen species"/>
    <property type="evidence" value="ECO:0007669"/>
    <property type="project" value="InterPro"/>
</dbReference>
<keyword evidence="4" id="KW-0547">Nucleotide-binding</keyword>
<evidence type="ECO:0000256" key="5">
    <source>
        <dbReference type="ARBA" id="ARBA00022840"/>
    </source>
</evidence>
<keyword evidence="3" id="KW-0436">Ligase</keyword>
<dbReference type="Proteomes" id="UP000191025">
    <property type="component" value="Unassembled WGS sequence"/>
</dbReference>
<evidence type="ECO:0000256" key="4">
    <source>
        <dbReference type="ARBA" id="ARBA00022741"/>
    </source>
</evidence>
<comment type="cofactor">
    <cofactor evidence="1">
        <name>Mn(2+)</name>
        <dbReference type="ChEBI" id="CHEBI:29035"/>
    </cofactor>
</comment>
<dbReference type="Pfam" id="PF17720">
    <property type="entry name" value="RLIG1"/>
    <property type="match status" value="1"/>
</dbReference>
<gene>
    <name evidence="6" type="ORF">B5J94_02900</name>
    <name evidence="7" type="ORF">NCTC7911_02001</name>
</gene>
<evidence type="ECO:0000313" key="9">
    <source>
        <dbReference type="Proteomes" id="UP000254107"/>
    </source>
</evidence>
<dbReference type="Proteomes" id="UP000254107">
    <property type="component" value="Unassembled WGS sequence"/>
</dbReference>
<proteinExistence type="predicted"/>
<dbReference type="EMBL" id="UGQC01000001">
    <property type="protein sequence ID" value="STZ00592.1"/>
    <property type="molecule type" value="Genomic_DNA"/>
</dbReference>
<dbReference type="PANTHER" id="PTHR31219">
    <property type="entry name" value="CHROMOSOME 28 C12ORF29 HOMOLOG"/>
    <property type="match status" value="1"/>
</dbReference>
<reference evidence="8" key="1">
    <citation type="submission" date="2017-03" db="EMBL/GenBank/DDBJ databases">
        <title>Draft genome sequence of Moraxella equi CCUG 4950T type strain.</title>
        <authorList>
            <person name="Salva-Serra F."/>
            <person name="Engstrom-Jakobsson H."/>
            <person name="Thorell K."/>
            <person name="Jaen-Luchoro D."/>
            <person name="Gonzales-Siles L."/>
            <person name="Karlsson R."/>
            <person name="Yazdan S."/>
            <person name="Boulund F."/>
            <person name="Johnning A."/>
            <person name="Engstrand L."/>
            <person name="Kristiansson E."/>
            <person name="Moore E."/>
        </authorList>
    </citation>
    <scope>NUCLEOTIDE SEQUENCE [LARGE SCALE GENOMIC DNA]</scope>
    <source>
        <strain evidence="8">CCUG 4441</strain>
    </source>
</reference>
<dbReference type="EMBL" id="MXAN01000014">
    <property type="protein sequence ID" value="OPH38538.1"/>
    <property type="molecule type" value="Genomic_DNA"/>
</dbReference>
<evidence type="ECO:0000256" key="2">
    <source>
        <dbReference type="ARBA" id="ARBA00001946"/>
    </source>
</evidence>
<dbReference type="GO" id="GO:0005524">
    <property type="term" value="F:ATP binding"/>
    <property type="evidence" value="ECO:0007669"/>
    <property type="project" value="UniProtKB-KW"/>
</dbReference>
<keyword evidence="5" id="KW-0067">ATP-binding</keyword>
<evidence type="ECO:0000313" key="7">
    <source>
        <dbReference type="EMBL" id="STZ00592.1"/>
    </source>
</evidence>
<organism evidence="6 8">
    <name type="scientific">Moraxella lacunata</name>
    <dbReference type="NCBI Taxonomy" id="477"/>
    <lineage>
        <taxon>Bacteria</taxon>
        <taxon>Pseudomonadati</taxon>
        <taxon>Pseudomonadota</taxon>
        <taxon>Gammaproteobacteria</taxon>
        <taxon>Moraxellales</taxon>
        <taxon>Moraxellaceae</taxon>
        <taxon>Moraxella</taxon>
    </lineage>
</organism>
<dbReference type="GeneID" id="302270542"/>
<accession>A0A1V4H1N4</accession>
<dbReference type="InterPro" id="IPR041211">
    <property type="entry name" value="RLIG1"/>
</dbReference>
<evidence type="ECO:0000313" key="6">
    <source>
        <dbReference type="EMBL" id="OPH38538.1"/>
    </source>
</evidence>
<comment type="cofactor">
    <cofactor evidence="2">
        <name>Mg(2+)</name>
        <dbReference type="ChEBI" id="CHEBI:18420"/>
    </cofactor>
</comment>
<dbReference type="RefSeq" id="WP_062499795.1">
    <property type="nucleotide sequence ID" value="NZ_JBPAGO010000001.1"/>
</dbReference>
<dbReference type="AlphaFoldDB" id="A0A1V4H1N4"/>
<evidence type="ECO:0000256" key="3">
    <source>
        <dbReference type="ARBA" id="ARBA00022598"/>
    </source>
</evidence>
<protein>
    <submittedName>
        <fullName evidence="6">Uncharacterized protein</fullName>
    </submittedName>
</protein>
<name>A0A1V4H1N4_MORLA</name>
<sequence length="186" mass="21154">MKKVISLFKRDYEGTRQVYDDVVAGAEWVVQGEGVATVKIDGTSTLVQDGKLYKRYDAKKGKTPPDGFIPAQEPDSITGHWPGWVAVQDDNPADRWHNEAFADFDGADGTYELIGPKVQGNPHNRPKHELVKHGDWRFDDEPPRDFDGLKAWFETHVVEGVVWHRDNGDMVKIKRRDFGLKWPVKA</sequence>
<evidence type="ECO:0000256" key="1">
    <source>
        <dbReference type="ARBA" id="ARBA00001936"/>
    </source>
</evidence>
<dbReference type="GO" id="GO:0003972">
    <property type="term" value="F:RNA ligase (ATP) activity"/>
    <property type="evidence" value="ECO:0007669"/>
    <property type="project" value="InterPro"/>
</dbReference>